<evidence type="ECO:0000256" key="1">
    <source>
        <dbReference type="SAM" id="SignalP"/>
    </source>
</evidence>
<sequence>MKKLTLSSAILFGSFFLASTESNACGGSTWYTCGNLLEFMIQVSQNCCAGDISVTDCDAGSFTLRNEEDGPNSSCAASIN</sequence>
<feature type="signal peptide" evidence="1">
    <location>
        <begin position="1"/>
        <end position="24"/>
    </location>
</feature>
<dbReference type="AlphaFoldDB" id="A0A4R6T1W6"/>
<dbReference type="Proteomes" id="UP000294535">
    <property type="component" value="Unassembled WGS sequence"/>
</dbReference>
<proteinExistence type="predicted"/>
<organism evidence="2 3">
    <name type="scientific">Algoriphagus boseongensis</name>
    <dbReference type="NCBI Taxonomy" id="1442587"/>
    <lineage>
        <taxon>Bacteria</taxon>
        <taxon>Pseudomonadati</taxon>
        <taxon>Bacteroidota</taxon>
        <taxon>Cytophagia</taxon>
        <taxon>Cytophagales</taxon>
        <taxon>Cyclobacteriaceae</taxon>
        <taxon>Algoriphagus</taxon>
    </lineage>
</organism>
<reference evidence="2 3" key="1">
    <citation type="submission" date="2019-03" db="EMBL/GenBank/DDBJ databases">
        <title>Genomic Encyclopedia of Type Strains, Phase III (KMG-III): the genomes of soil and plant-associated and newly described type strains.</title>
        <authorList>
            <person name="Whitman W."/>
        </authorList>
    </citation>
    <scope>NUCLEOTIDE SEQUENCE [LARGE SCALE GENOMIC DNA]</scope>
    <source>
        <strain evidence="2 3">CECT 8446</strain>
    </source>
</reference>
<dbReference type="OrthoDB" id="9885120at2"/>
<keyword evidence="3" id="KW-1185">Reference proteome</keyword>
<protein>
    <submittedName>
        <fullName evidence="2">Uncharacterized protein</fullName>
    </submittedName>
</protein>
<feature type="chain" id="PRO_5020411339" evidence="1">
    <location>
        <begin position="25"/>
        <end position="80"/>
    </location>
</feature>
<gene>
    <name evidence="2" type="ORF">DFQ04_2845</name>
</gene>
<dbReference type="EMBL" id="SNYF01000008">
    <property type="protein sequence ID" value="TDQ14962.1"/>
    <property type="molecule type" value="Genomic_DNA"/>
</dbReference>
<name>A0A4R6T1W6_9BACT</name>
<evidence type="ECO:0000313" key="2">
    <source>
        <dbReference type="EMBL" id="TDQ14962.1"/>
    </source>
</evidence>
<keyword evidence="1" id="KW-0732">Signal</keyword>
<evidence type="ECO:0000313" key="3">
    <source>
        <dbReference type="Proteomes" id="UP000294535"/>
    </source>
</evidence>
<accession>A0A4R6T1W6</accession>
<dbReference type="RefSeq" id="WP_133556917.1">
    <property type="nucleotide sequence ID" value="NZ_SNYF01000008.1"/>
</dbReference>
<comment type="caution">
    <text evidence="2">The sequence shown here is derived from an EMBL/GenBank/DDBJ whole genome shotgun (WGS) entry which is preliminary data.</text>
</comment>